<accession>A0AAV2SVH1</accession>
<sequence length="353" mass="40269">ESEAGDAVQGSEGPPSCGASDAGSIITNPAFQRQRLSHQSFRSTVSDSEIDHGNVIFKVIVFLCSNISVDISYLKTVSFVKDGGKTFFPRNSKRTSSMWSSKSSLSTGFRYHAGNMIPTSTTPSPDSGRTYLFEGLIGKERSPLWDQMEFWEDCFLDSVAQERDMVGMDQGPSEMMERYSNNLSQEQNGNSAENMPLMLSLLYRRTTPIRWTNINSKDNHMKNRKLLGNPEIRSIYLPDRPRYFLEIHNHSQTLRVKPLADRKSNSQLFVKTRLKAARYDLPFLKWGDDIVIHTSPMTSLVTRILRSFGRDISMLFFEKNDLTMLVKRNSGLHKYATNTRNQIHNCLNEKVER</sequence>
<dbReference type="GO" id="GO:0005829">
    <property type="term" value="C:cytosol"/>
    <property type="evidence" value="ECO:0007669"/>
    <property type="project" value="TreeGrafter"/>
</dbReference>
<evidence type="ECO:0000256" key="1">
    <source>
        <dbReference type="SAM" id="MobiDB-lite"/>
    </source>
</evidence>
<name>A0AAV2SVH1_MEGNR</name>
<dbReference type="InterPro" id="IPR056574">
    <property type="entry name" value="Death_MADD"/>
</dbReference>
<dbReference type="PANTHER" id="PTHR13008:SF7">
    <property type="entry name" value="MAP KINASE-ACTIVATING DEATH DOMAIN PROTEIN"/>
    <property type="match status" value="1"/>
</dbReference>
<evidence type="ECO:0000259" key="2">
    <source>
        <dbReference type="Pfam" id="PF23629"/>
    </source>
</evidence>
<reference evidence="3 4" key="1">
    <citation type="submission" date="2024-05" db="EMBL/GenBank/DDBJ databases">
        <authorList>
            <person name="Wallberg A."/>
        </authorList>
    </citation>
    <scope>NUCLEOTIDE SEQUENCE [LARGE SCALE GENOMIC DNA]</scope>
</reference>
<feature type="non-terminal residue" evidence="3">
    <location>
        <position position="1"/>
    </location>
</feature>
<proteinExistence type="predicted"/>
<dbReference type="GO" id="GO:0042981">
    <property type="term" value="P:regulation of apoptotic process"/>
    <property type="evidence" value="ECO:0007669"/>
    <property type="project" value="TreeGrafter"/>
</dbReference>
<evidence type="ECO:0000313" key="4">
    <source>
        <dbReference type="Proteomes" id="UP001497623"/>
    </source>
</evidence>
<keyword evidence="4" id="KW-1185">Reference proteome</keyword>
<evidence type="ECO:0000313" key="3">
    <source>
        <dbReference type="EMBL" id="CAL4248111.1"/>
    </source>
</evidence>
<feature type="domain" description="MAP kinase-activating death" evidence="2">
    <location>
        <begin position="167"/>
        <end position="234"/>
    </location>
</feature>
<comment type="caution">
    <text evidence="3">The sequence shown here is derived from an EMBL/GenBank/DDBJ whole genome shotgun (WGS) entry which is preliminary data.</text>
</comment>
<dbReference type="PANTHER" id="PTHR13008">
    <property type="entry name" value="MAP-KINASE ACTIVATING DEATH DOMAIN PROTEIN MADD /DENN/AEX-3 C.ELEGANS"/>
    <property type="match status" value="1"/>
</dbReference>
<dbReference type="Pfam" id="PF23629">
    <property type="entry name" value="Death_MADD"/>
    <property type="match status" value="1"/>
</dbReference>
<dbReference type="GO" id="GO:0032483">
    <property type="term" value="P:regulation of Rab protein signal transduction"/>
    <property type="evidence" value="ECO:0007669"/>
    <property type="project" value="TreeGrafter"/>
</dbReference>
<dbReference type="InterPro" id="IPR039980">
    <property type="entry name" value="MADD"/>
</dbReference>
<dbReference type="GO" id="GO:0005085">
    <property type="term" value="F:guanyl-nucleotide exchange factor activity"/>
    <property type="evidence" value="ECO:0007669"/>
    <property type="project" value="TreeGrafter"/>
</dbReference>
<organism evidence="3 4">
    <name type="scientific">Meganyctiphanes norvegica</name>
    <name type="common">Northern krill</name>
    <name type="synonym">Thysanopoda norvegica</name>
    <dbReference type="NCBI Taxonomy" id="48144"/>
    <lineage>
        <taxon>Eukaryota</taxon>
        <taxon>Metazoa</taxon>
        <taxon>Ecdysozoa</taxon>
        <taxon>Arthropoda</taxon>
        <taxon>Crustacea</taxon>
        <taxon>Multicrustacea</taxon>
        <taxon>Malacostraca</taxon>
        <taxon>Eumalacostraca</taxon>
        <taxon>Eucarida</taxon>
        <taxon>Euphausiacea</taxon>
        <taxon>Euphausiidae</taxon>
        <taxon>Meganyctiphanes</taxon>
    </lineage>
</organism>
<feature type="region of interest" description="Disordered" evidence="1">
    <location>
        <begin position="1"/>
        <end position="24"/>
    </location>
</feature>
<protein>
    <recommendedName>
        <fullName evidence="2">MAP kinase-activating death domain-containing protein</fullName>
    </recommendedName>
</protein>
<dbReference type="EMBL" id="CAXKWB010150979">
    <property type="protein sequence ID" value="CAL4248111.1"/>
    <property type="molecule type" value="Genomic_DNA"/>
</dbReference>
<gene>
    <name evidence="3" type="ORF">MNOR_LOCUS41392</name>
</gene>
<dbReference type="AlphaFoldDB" id="A0AAV2SVH1"/>
<feature type="non-terminal residue" evidence="3">
    <location>
        <position position="353"/>
    </location>
</feature>
<dbReference type="Proteomes" id="UP001497623">
    <property type="component" value="Unassembled WGS sequence"/>
</dbReference>